<dbReference type="CDD" id="cd00093">
    <property type="entry name" value="HTH_XRE"/>
    <property type="match status" value="1"/>
</dbReference>
<sequence>MNNTIRDRRKALALSQETLARQCGVSRQTINAIENNKYDPTLALAFRLAEVLHTTVDELFTP</sequence>
<dbReference type="SMART" id="SM00530">
    <property type="entry name" value="HTH_XRE"/>
    <property type="match status" value="1"/>
</dbReference>
<organism evidence="3 4">
    <name type="scientific">Candidatus Gemmiger avicola</name>
    <dbReference type="NCBI Taxonomy" id="2838605"/>
    <lineage>
        <taxon>Bacteria</taxon>
        <taxon>Bacillati</taxon>
        <taxon>Bacillota</taxon>
        <taxon>Clostridia</taxon>
        <taxon>Eubacteriales</taxon>
        <taxon>Gemmiger</taxon>
    </lineage>
</organism>
<dbReference type="EMBL" id="DWYG01000122">
    <property type="protein sequence ID" value="HJB42285.1"/>
    <property type="molecule type" value="Genomic_DNA"/>
</dbReference>
<dbReference type="PANTHER" id="PTHR46558:SF4">
    <property type="entry name" value="DNA-BIDING PHAGE PROTEIN"/>
    <property type="match status" value="1"/>
</dbReference>
<evidence type="ECO:0000259" key="2">
    <source>
        <dbReference type="PROSITE" id="PS50943"/>
    </source>
</evidence>
<keyword evidence="1" id="KW-0238">DNA-binding</keyword>
<evidence type="ECO:0000313" key="4">
    <source>
        <dbReference type="Proteomes" id="UP000886803"/>
    </source>
</evidence>
<reference evidence="3" key="1">
    <citation type="journal article" date="2021" name="PeerJ">
        <title>Extensive microbial diversity within the chicken gut microbiome revealed by metagenomics and culture.</title>
        <authorList>
            <person name="Gilroy R."/>
            <person name="Ravi A."/>
            <person name="Getino M."/>
            <person name="Pursley I."/>
            <person name="Horton D.L."/>
            <person name="Alikhan N.F."/>
            <person name="Baker D."/>
            <person name="Gharbi K."/>
            <person name="Hall N."/>
            <person name="Watson M."/>
            <person name="Adriaenssens E.M."/>
            <person name="Foster-Nyarko E."/>
            <person name="Jarju S."/>
            <person name="Secka A."/>
            <person name="Antonio M."/>
            <person name="Oren A."/>
            <person name="Chaudhuri R.R."/>
            <person name="La Ragione R."/>
            <person name="Hildebrand F."/>
            <person name="Pallen M.J."/>
        </authorList>
    </citation>
    <scope>NUCLEOTIDE SEQUENCE</scope>
    <source>
        <strain evidence="3">ChiBcec8-13705</strain>
    </source>
</reference>
<dbReference type="PANTHER" id="PTHR46558">
    <property type="entry name" value="TRACRIPTIONAL REGULATORY PROTEIN-RELATED-RELATED"/>
    <property type="match status" value="1"/>
</dbReference>
<name>A0A9D2M6F9_9FIRM</name>
<dbReference type="Pfam" id="PF01381">
    <property type="entry name" value="HTH_3"/>
    <property type="match status" value="1"/>
</dbReference>
<dbReference type="InterPro" id="IPR010982">
    <property type="entry name" value="Lambda_DNA-bd_dom_sf"/>
</dbReference>
<gene>
    <name evidence="3" type="ORF">H9945_07285</name>
</gene>
<dbReference type="GO" id="GO:0003677">
    <property type="term" value="F:DNA binding"/>
    <property type="evidence" value="ECO:0007669"/>
    <property type="project" value="UniProtKB-KW"/>
</dbReference>
<accession>A0A9D2M6F9</accession>
<comment type="caution">
    <text evidence="3">The sequence shown here is derived from an EMBL/GenBank/DDBJ whole genome shotgun (WGS) entry which is preliminary data.</text>
</comment>
<proteinExistence type="predicted"/>
<dbReference type="SUPFAM" id="SSF47413">
    <property type="entry name" value="lambda repressor-like DNA-binding domains"/>
    <property type="match status" value="1"/>
</dbReference>
<protein>
    <submittedName>
        <fullName evidence="3">Helix-turn-helix transcriptional regulator</fullName>
    </submittedName>
</protein>
<evidence type="ECO:0000256" key="1">
    <source>
        <dbReference type="ARBA" id="ARBA00023125"/>
    </source>
</evidence>
<evidence type="ECO:0000313" key="3">
    <source>
        <dbReference type="EMBL" id="HJB42285.1"/>
    </source>
</evidence>
<dbReference type="PROSITE" id="PS50943">
    <property type="entry name" value="HTH_CROC1"/>
    <property type="match status" value="1"/>
</dbReference>
<feature type="domain" description="HTH cro/C1-type" evidence="2">
    <location>
        <begin position="5"/>
        <end position="59"/>
    </location>
</feature>
<dbReference type="InterPro" id="IPR001387">
    <property type="entry name" value="Cro/C1-type_HTH"/>
</dbReference>
<dbReference type="Proteomes" id="UP000886803">
    <property type="component" value="Unassembled WGS sequence"/>
</dbReference>
<dbReference type="Gene3D" id="1.10.260.40">
    <property type="entry name" value="lambda repressor-like DNA-binding domains"/>
    <property type="match status" value="1"/>
</dbReference>
<reference evidence="3" key="2">
    <citation type="submission" date="2021-04" db="EMBL/GenBank/DDBJ databases">
        <authorList>
            <person name="Gilroy R."/>
        </authorList>
    </citation>
    <scope>NUCLEOTIDE SEQUENCE</scope>
    <source>
        <strain evidence="3">ChiBcec8-13705</strain>
    </source>
</reference>
<dbReference type="AlphaFoldDB" id="A0A9D2M6F9"/>